<evidence type="ECO:0000313" key="2">
    <source>
        <dbReference type="EMBL" id="KAB2499806.1"/>
    </source>
</evidence>
<accession>A0AB34DBP7</accession>
<reference evidence="2 3" key="1">
    <citation type="submission" date="2019-10" db="EMBL/GenBank/DDBJ databases">
        <title>Bacillus from the desert of Cuatro Cinegas, Coahuila.</title>
        <authorList>
            <person name="Olmedo-Alvarez G."/>
            <person name="Saldana S."/>
            <person name="Barcelo D."/>
        </authorList>
    </citation>
    <scope>NUCLEOTIDE SEQUENCE [LARGE SCALE GENOMIC DNA]</scope>
    <source>
        <strain evidence="2 3">CH101a_3T</strain>
    </source>
</reference>
<dbReference type="Proteomes" id="UP000477920">
    <property type="component" value="Unassembled WGS sequence"/>
</dbReference>
<organism evidence="2 3">
    <name type="scientific">Bacillus cereus</name>
    <dbReference type="NCBI Taxonomy" id="1396"/>
    <lineage>
        <taxon>Bacteria</taxon>
        <taxon>Bacillati</taxon>
        <taxon>Bacillota</taxon>
        <taxon>Bacilli</taxon>
        <taxon>Bacillales</taxon>
        <taxon>Bacillaceae</taxon>
        <taxon>Bacillus</taxon>
        <taxon>Bacillus cereus group</taxon>
    </lineage>
</organism>
<feature type="transmembrane region" description="Helical" evidence="1">
    <location>
        <begin position="53"/>
        <end position="72"/>
    </location>
</feature>
<protein>
    <recommendedName>
        <fullName evidence="4">PXO1-68</fullName>
    </recommendedName>
</protein>
<keyword evidence="1" id="KW-0812">Transmembrane</keyword>
<evidence type="ECO:0008006" key="4">
    <source>
        <dbReference type="Google" id="ProtNLM"/>
    </source>
</evidence>
<gene>
    <name evidence="2" type="ORF">F8158_09525</name>
</gene>
<evidence type="ECO:0000256" key="1">
    <source>
        <dbReference type="SAM" id="Phobius"/>
    </source>
</evidence>
<dbReference type="EMBL" id="WBPB01000019">
    <property type="protein sequence ID" value="KAB2499806.1"/>
    <property type="molecule type" value="Genomic_DNA"/>
</dbReference>
<feature type="transmembrane region" description="Helical" evidence="1">
    <location>
        <begin position="29"/>
        <end position="46"/>
    </location>
</feature>
<comment type="caution">
    <text evidence="2">The sequence shown here is derived from an EMBL/GenBank/DDBJ whole genome shotgun (WGS) entry which is preliminary data.</text>
</comment>
<keyword evidence="1" id="KW-1133">Transmembrane helix</keyword>
<sequence>MSMYVIGILIGYMTLNVFTDLKYRKTKNIWHLLFLIVGIGITHFAGIRTGKEIAIIVVMALVCGLLLETFKFSSPGDTKMLVVVALYVSNIVEESAMLTAITLTAFHLLFFWIASVYRLIKILGFVGAIKDQLEHAASIFGAKLPKKEIQLIQSFPGACSILLGAVVYVAFTIYQNGGMLV</sequence>
<name>A0AB34DBP7_BACCE</name>
<proteinExistence type="predicted"/>
<dbReference type="RefSeq" id="WP_151639699.1">
    <property type="nucleotide sequence ID" value="NZ_WBPB01000019.1"/>
</dbReference>
<dbReference type="AlphaFoldDB" id="A0AB34DBP7"/>
<evidence type="ECO:0000313" key="3">
    <source>
        <dbReference type="Proteomes" id="UP000477920"/>
    </source>
</evidence>
<keyword evidence="1" id="KW-0472">Membrane</keyword>
<feature type="transmembrane region" description="Helical" evidence="1">
    <location>
        <begin position="155"/>
        <end position="174"/>
    </location>
</feature>
<feature type="transmembrane region" description="Helical" evidence="1">
    <location>
        <begin position="96"/>
        <end position="120"/>
    </location>
</feature>